<protein>
    <submittedName>
        <fullName evidence="1">Uncharacterized protein</fullName>
    </submittedName>
</protein>
<dbReference type="AlphaFoldDB" id="A0AAD9LS28"/>
<proteinExistence type="predicted"/>
<keyword evidence="2" id="KW-1185">Reference proteome</keyword>
<reference evidence="1" key="1">
    <citation type="submission" date="2023-08" db="EMBL/GenBank/DDBJ databases">
        <title>Reference Genome Resource for the Citrus Pathogen Phytophthora citrophthora.</title>
        <authorList>
            <person name="Moller H."/>
            <person name="Coetzee B."/>
            <person name="Rose L.J."/>
            <person name="Van Niekerk J.M."/>
        </authorList>
    </citation>
    <scope>NUCLEOTIDE SEQUENCE</scope>
    <source>
        <strain evidence="1">STE-U-9442</strain>
    </source>
</reference>
<dbReference type="EMBL" id="JASMQC010000005">
    <property type="protein sequence ID" value="KAK1945142.1"/>
    <property type="molecule type" value="Genomic_DNA"/>
</dbReference>
<gene>
    <name evidence="1" type="ORF">P3T76_003675</name>
</gene>
<accession>A0AAD9LS28</accession>
<evidence type="ECO:0000313" key="1">
    <source>
        <dbReference type="EMBL" id="KAK1945142.1"/>
    </source>
</evidence>
<name>A0AAD9LS28_9STRA</name>
<dbReference type="Proteomes" id="UP001259832">
    <property type="component" value="Unassembled WGS sequence"/>
</dbReference>
<organism evidence="1 2">
    <name type="scientific">Phytophthora citrophthora</name>
    <dbReference type="NCBI Taxonomy" id="4793"/>
    <lineage>
        <taxon>Eukaryota</taxon>
        <taxon>Sar</taxon>
        <taxon>Stramenopiles</taxon>
        <taxon>Oomycota</taxon>
        <taxon>Peronosporomycetes</taxon>
        <taxon>Peronosporales</taxon>
        <taxon>Peronosporaceae</taxon>
        <taxon>Phytophthora</taxon>
    </lineage>
</organism>
<sequence length="137" mass="15483">MAEVLNDLLTERGLIKWQIVRDARISSDSNEAINIIYGYALTTSLQEERIDRKRKRKAGIRVDQEQLTRSCFLVLPAVSSSPTLSIKRLLLLQQCADANEPMANSTTTRQTFLCLTDGANIRYNATTLFTTLSKYQP</sequence>
<comment type="caution">
    <text evidence="1">The sequence shown here is derived from an EMBL/GenBank/DDBJ whole genome shotgun (WGS) entry which is preliminary data.</text>
</comment>
<evidence type="ECO:0000313" key="2">
    <source>
        <dbReference type="Proteomes" id="UP001259832"/>
    </source>
</evidence>